<dbReference type="PANTHER" id="PTHR48125">
    <property type="entry name" value="LP07818P1"/>
    <property type="match status" value="1"/>
</dbReference>
<reference evidence="4" key="1">
    <citation type="submission" date="2016-10" db="EMBL/GenBank/DDBJ databases">
        <authorList>
            <person name="Varghese N."/>
            <person name="Submissions S."/>
        </authorList>
    </citation>
    <scope>NUCLEOTIDE SEQUENCE [LARGE SCALE GENOMIC DNA]</scope>
    <source>
        <strain evidence="4">LMG 26416</strain>
    </source>
</reference>
<name>A0A1H7NRC7_9BURK</name>
<dbReference type="AlphaFoldDB" id="A0A1H7NRC7"/>
<feature type="compositionally biased region" description="Low complexity" evidence="1">
    <location>
        <begin position="570"/>
        <end position="581"/>
    </location>
</feature>
<feature type="domain" description="CHAT" evidence="2">
    <location>
        <begin position="935"/>
        <end position="1093"/>
    </location>
</feature>
<dbReference type="InterPro" id="IPR024983">
    <property type="entry name" value="CHAT_dom"/>
</dbReference>
<dbReference type="STRING" id="416943.SAMN05445871_5174"/>
<feature type="region of interest" description="Disordered" evidence="1">
    <location>
        <begin position="556"/>
        <end position="585"/>
    </location>
</feature>
<keyword evidence="4" id="KW-1185">Reference proteome</keyword>
<evidence type="ECO:0000259" key="2">
    <source>
        <dbReference type="Pfam" id="PF12770"/>
    </source>
</evidence>
<accession>A0A1H7NRC7</accession>
<evidence type="ECO:0000313" key="3">
    <source>
        <dbReference type="EMBL" id="SEL25849.1"/>
    </source>
</evidence>
<dbReference type="Pfam" id="PF12770">
    <property type="entry name" value="CHAT"/>
    <property type="match status" value="1"/>
</dbReference>
<feature type="compositionally biased region" description="Pro residues" evidence="1">
    <location>
        <begin position="560"/>
        <end position="569"/>
    </location>
</feature>
<dbReference type="EMBL" id="FOAJ01000006">
    <property type="protein sequence ID" value="SEL25849.1"/>
    <property type="molecule type" value="Genomic_DNA"/>
</dbReference>
<dbReference type="PANTHER" id="PTHR48125:SF10">
    <property type="entry name" value="OS12G0136300 PROTEIN"/>
    <property type="match status" value="1"/>
</dbReference>
<evidence type="ECO:0000256" key="1">
    <source>
        <dbReference type="SAM" id="MobiDB-lite"/>
    </source>
</evidence>
<organism evidence="3 4">
    <name type="scientific">Paraburkholderia caballeronis</name>
    <dbReference type="NCBI Taxonomy" id="416943"/>
    <lineage>
        <taxon>Bacteria</taxon>
        <taxon>Pseudomonadati</taxon>
        <taxon>Pseudomonadota</taxon>
        <taxon>Betaproteobacteria</taxon>
        <taxon>Burkholderiales</taxon>
        <taxon>Burkholderiaceae</taxon>
        <taxon>Paraburkholderia</taxon>
    </lineage>
</organism>
<gene>
    <name evidence="3" type="ORF">SAMN05192542_10642</name>
</gene>
<dbReference type="SUPFAM" id="SSF53474">
    <property type="entry name" value="alpha/beta-Hydrolases"/>
    <property type="match status" value="1"/>
</dbReference>
<dbReference type="InterPro" id="IPR029058">
    <property type="entry name" value="AB_hydrolase_fold"/>
</dbReference>
<evidence type="ECO:0000313" key="4">
    <source>
        <dbReference type="Proteomes" id="UP000199120"/>
    </source>
</evidence>
<protein>
    <submittedName>
        <fullName evidence="3">CHAT domain-containing protein</fullName>
    </submittedName>
</protein>
<proteinExistence type="predicted"/>
<sequence>MPILDVPGSDIAYFLILFDKDGNERAEADGSLTSGAIAARLNDRANPVTDVFVCSHGWQGDVPAAIDQYNRWIAAMAGCGGDVAAMQAQRAGFNPMVIGLHWPSLPWGMETVPAGAGGLLGIGGGASPDADIDALAEQFGDTDADTTREALGRIFGYAQTATATALPASVLDDFAALFNASGLRTGSAGGRPGADQDGFDPQQIVNRVAKDEAAAASAAGAAVAVAATAAAVATGTPGTAGTAAAATTGLLGIGDKIRDAVLAPLRQLSFWTMKDRARRFGESGAHALLVAMQDAAPAARFHLMGHSFGCIVASGMVAGGGAVALRRPVDSLMLVQGALSLWSYADDVPFAPGKPGYFQRIVMNGLVRGPIVTTRSKYDTAVGRFYPLGAAVKDQYLLGEGSFPKYGGVGAFGLQGVAHAVDQAIAASGAPYEFGAARVVNLEASDVIRNGDGAAGAHSDIAHPEVAHAFWSAALAGDAGQGRTLAASVDGAFGFDVPATVAVPVGVGAGAAAGVGAGGTFAGVGSGPKRGGLLGIDDGSDATAAPAAGGGFAFEAPPAAAAPPPPPAATPATPAAPSSAFQQAGVEGPPRWINASFDDLAPGDPLVKGNWYTLGFGVDVKQLPASAGASSPFVEQGVFAPDAHDVVLTVQLDTDDFDTSGHTAPMRVPRAGKGYTKARFDLSPRHDGPCALTATVLKDGQFIQQLALTFVAGAAGAGAQTDVETRGRALGGVAVLQPRDLSLQIYPAGNGYECVLCGAVATHVRLPVNAGLIDAYIRDARSNLMQVVMYQDPASGYVFQSGIDIPQSALDAALPVMAQAGALLMITLFDGPGAGDDVRAVGNALRQLGTQPDVRLKIQIVAETLPVPWPLLYLGDASGAVPLSWDNFLGMRHVIEQIPLQNPMTVMEPQIASAPSLNVSLNFHEGIDAAMGVDVVAAQRAFWKGRSGTTITDRTKRADFINALRQAETPDQILYLYCHAVSTNLTDPVGPGGSKLELTDQLISLNDLKLGAPSSARLAGKPLVFINACESAEMSPTFYDGFAPYFMDKGARGVIGTECKTPALFAKEWALRFFDRFLGGETLGETVLALRREFLERHRNPLGLLYAVHCDADTAIRPALPGVAVPAATTATTGAAGAAGVATAAGATGVAGVAGG</sequence>
<dbReference type="OrthoDB" id="238337at2"/>
<dbReference type="RefSeq" id="WP_090550504.1">
    <property type="nucleotide sequence ID" value="NZ_FNSR01000002.1"/>
</dbReference>
<dbReference type="Proteomes" id="UP000199120">
    <property type="component" value="Unassembled WGS sequence"/>
</dbReference>